<reference evidence="2" key="3">
    <citation type="submission" date="2020-06" db="EMBL/GenBank/DDBJ databases">
        <title>Helianthus annuus Genome sequencing and assembly Release 2.</title>
        <authorList>
            <person name="Gouzy J."/>
            <person name="Langlade N."/>
            <person name="Munos S."/>
        </authorList>
    </citation>
    <scope>NUCLEOTIDE SEQUENCE</scope>
    <source>
        <tissue evidence="2">Leaves</tissue>
    </source>
</reference>
<reference evidence="3" key="2">
    <citation type="submission" date="2017-02" db="EMBL/GenBank/DDBJ databases">
        <title>Sunflower complete genome.</title>
        <authorList>
            <person name="Langlade N."/>
            <person name="Munos S."/>
        </authorList>
    </citation>
    <scope>NUCLEOTIDE SEQUENCE [LARGE SCALE GENOMIC DNA]</scope>
    <source>
        <tissue evidence="3">Leaves</tissue>
    </source>
</reference>
<evidence type="ECO:0000256" key="1">
    <source>
        <dbReference type="SAM" id="Phobius"/>
    </source>
</evidence>
<accession>A0A251SLT0</accession>
<dbReference type="Gramene" id="mRNA:HanXRQr2_Chr14g0647111">
    <property type="protein sequence ID" value="mRNA:HanXRQr2_Chr14g0647111"/>
    <property type="gene ID" value="HanXRQr2_Chr14g0647111"/>
</dbReference>
<dbReference type="InParanoid" id="A0A251SLT0"/>
<proteinExistence type="predicted"/>
<sequence length="85" mass="9478">MGELRLISVSDALGGGTVYGYKGCMHYEGETRRCSFPSSLCLQSFSSRTLNQTAEPEGAFMLWPIFFTCLKFSIPMILFFGLLGY</sequence>
<reference evidence="2 4" key="1">
    <citation type="journal article" date="2017" name="Nature">
        <title>The sunflower genome provides insights into oil metabolism, flowering and Asterid evolution.</title>
        <authorList>
            <person name="Badouin H."/>
            <person name="Gouzy J."/>
            <person name="Grassa C.J."/>
            <person name="Murat F."/>
            <person name="Staton S.E."/>
            <person name="Cottret L."/>
            <person name="Lelandais-Briere C."/>
            <person name="Owens G.L."/>
            <person name="Carrere S."/>
            <person name="Mayjonade B."/>
            <person name="Legrand L."/>
            <person name="Gill N."/>
            <person name="Kane N.C."/>
            <person name="Bowers J.E."/>
            <person name="Hubner S."/>
            <person name="Bellec A."/>
            <person name="Berard A."/>
            <person name="Berges H."/>
            <person name="Blanchet N."/>
            <person name="Boniface M.C."/>
            <person name="Brunel D."/>
            <person name="Catrice O."/>
            <person name="Chaidir N."/>
            <person name="Claudel C."/>
            <person name="Donnadieu C."/>
            <person name="Faraut T."/>
            <person name="Fievet G."/>
            <person name="Helmstetter N."/>
            <person name="King M."/>
            <person name="Knapp S.J."/>
            <person name="Lai Z."/>
            <person name="Le Paslier M.C."/>
            <person name="Lippi Y."/>
            <person name="Lorenzon L."/>
            <person name="Mandel J.R."/>
            <person name="Marage G."/>
            <person name="Marchand G."/>
            <person name="Marquand E."/>
            <person name="Bret-Mestries E."/>
            <person name="Morien E."/>
            <person name="Nambeesan S."/>
            <person name="Nguyen T."/>
            <person name="Pegot-Espagnet P."/>
            <person name="Pouilly N."/>
            <person name="Raftis F."/>
            <person name="Sallet E."/>
            <person name="Schiex T."/>
            <person name="Thomas J."/>
            <person name="Vandecasteele C."/>
            <person name="Vares D."/>
            <person name="Vear F."/>
            <person name="Vautrin S."/>
            <person name="Crespi M."/>
            <person name="Mangin B."/>
            <person name="Burke J.M."/>
            <person name="Salse J."/>
            <person name="Munos S."/>
            <person name="Vincourt P."/>
            <person name="Rieseberg L.H."/>
            <person name="Langlade N.B."/>
        </authorList>
    </citation>
    <scope>NUCLEOTIDE SEQUENCE [LARGE SCALE GENOMIC DNA]</scope>
    <source>
        <strain evidence="4">cv. SF193</strain>
        <tissue evidence="2">Leaves</tissue>
    </source>
</reference>
<dbReference type="EMBL" id="CM007903">
    <property type="protein sequence ID" value="OTF99501.1"/>
    <property type="molecule type" value="Genomic_DNA"/>
</dbReference>
<gene>
    <name evidence="3" type="ORF">HannXRQ_Chr14g0457321</name>
    <name evidence="2" type="ORF">HanXRQr2_Chr14g0647111</name>
</gene>
<keyword evidence="1" id="KW-0472">Membrane</keyword>
<keyword evidence="1" id="KW-0812">Transmembrane</keyword>
<dbReference type="EMBL" id="MNCJ02000329">
    <property type="protein sequence ID" value="KAF5769344.1"/>
    <property type="molecule type" value="Genomic_DNA"/>
</dbReference>
<dbReference type="Proteomes" id="UP000215914">
    <property type="component" value="Chromosome 14"/>
</dbReference>
<keyword evidence="4" id="KW-1185">Reference proteome</keyword>
<organism evidence="3 4">
    <name type="scientific">Helianthus annuus</name>
    <name type="common">Common sunflower</name>
    <dbReference type="NCBI Taxonomy" id="4232"/>
    <lineage>
        <taxon>Eukaryota</taxon>
        <taxon>Viridiplantae</taxon>
        <taxon>Streptophyta</taxon>
        <taxon>Embryophyta</taxon>
        <taxon>Tracheophyta</taxon>
        <taxon>Spermatophyta</taxon>
        <taxon>Magnoliopsida</taxon>
        <taxon>eudicotyledons</taxon>
        <taxon>Gunneridae</taxon>
        <taxon>Pentapetalae</taxon>
        <taxon>asterids</taxon>
        <taxon>campanulids</taxon>
        <taxon>Asterales</taxon>
        <taxon>Asteraceae</taxon>
        <taxon>Asteroideae</taxon>
        <taxon>Heliantheae alliance</taxon>
        <taxon>Heliantheae</taxon>
        <taxon>Helianthus</taxon>
    </lineage>
</organism>
<name>A0A251SLT0_HELAN</name>
<dbReference type="AlphaFoldDB" id="A0A251SLT0"/>
<evidence type="ECO:0000313" key="2">
    <source>
        <dbReference type="EMBL" id="KAF5769344.1"/>
    </source>
</evidence>
<evidence type="ECO:0000313" key="3">
    <source>
        <dbReference type="EMBL" id="OTF99501.1"/>
    </source>
</evidence>
<evidence type="ECO:0000313" key="4">
    <source>
        <dbReference type="Proteomes" id="UP000215914"/>
    </source>
</evidence>
<feature type="transmembrane region" description="Helical" evidence="1">
    <location>
        <begin position="60"/>
        <end position="83"/>
    </location>
</feature>
<keyword evidence="1" id="KW-1133">Transmembrane helix</keyword>
<protein>
    <submittedName>
        <fullName evidence="3">Uncharacterized protein</fullName>
    </submittedName>
</protein>